<dbReference type="PANTHER" id="PTHR37412:SF2">
    <property type="entry name" value="C2 DOMAIN-CONTAINING PROTEIN 5"/>
    <property type="match status" value="1"/>
</dbReference>
<dbReference type="PANTHER" id="PTHR37412">
    <property type="entry name" value="C2 DOMAIN-CONTAINING PROTEIN 5"/>
    <property type="match status" value="1"/>
</dbReference>
<feature type="domain" description="C2" evidence="2">
    <location>
        <begin position="1"/>
        <end position="107"/>
    </location>
</feature>
<organism evidence="3">
    <name type="scientific">Culex pipiens</name>
    <name type="common">House mosquito</name>
    <dbReference type="NCBI Taxonomy" id="7175"/>
    <lineage>
        <taxon>Eukaryota</taxon>
        <taxon>Metazoa</taxon>
        <taxon>Ecdysozoa</taxon>
        <taxon>Arthropoda</taxon>
        <taxon>Hexapoda</taxon>
        <taxon>Insecta</taxon>
        <taxon>Pterygota</taxon>
        <taxon>Neoptera</taxon>
        <taxon>Endopterygota</taxon>
        <taxon>Diptera</taxon>
        <taxon>Nematocera</taxon>
        <taxon>Culicoidea</taxon>
        <taxon>Culicidae</taxon>
        <taxon>Culicinae</taxon>
        <taxon>Culicini</taxon>
        <taxon>Culex</taxon>
        <taxon>Culex</taxon>
    </lineage>
</organism>
<dbReference type="EMBL" id="HBUE01245139">
    <property type="protein sequence ID" value="CAG6551622.1"/>
    <property type="molecule type" value="Transcribed_RNA"/>
</dbReference>
<dbReference type="InterPro" id="IPR000008">
    <property type="entry name" value="C2_dom"/>
</dbReference>
<dbReference type="AlphaFoldDB" id="A0A8D8IGQ7"/>
<dbReference type="InterPro" id="IPR035892">
    <property type="entry name" value="C2_domain_sf"/>
</dbReference>
<dbReference type="SMART" id="SM00239">
    <property type="entry name" value="C2"/>
    <property type="match status" value="1"/>
</dbReference>
<evidence type="ECO:0000256" key="1">
    <source>
        <dbReference type="ARBA" id="ARBA00022737"/>
    </source>
</evidence>
<dbReference type="GO" id="GO:0031340">
    <property type="term" value="P:positive regulation of vesicle fusion"/>
    <property type="evidence" value="ECO:0007669"/>
    <property type="project" value="TreeGrafter"/>
</dbReference>
<dbReference type="InterPro" id="IPR037785">
    <property type="entry name" value="C2_C2CD5"/>
</dbReference>
<sequence length="148" mass="16704">MPGKVKVKILAGRNLPVMDRGSDTTDAYVEIKLGNLGTFKTDVYRKSLNPIWNSDWYRFEVDDSDLQDEPLQIRLMDYDTYSSNDSIGKIYINLSPLLHSLTLDKPTQTSSTGKGSVMSGWIPVYDTMNGVRETNLPPAQSMYQMELS</sequence>
<dbReference type="GO" id="GO:0005509">
    <property type="term" value="F:calcium ion binding"/>
    <property type="evidence" value="ECO:0007669"/>
    <property type="project" value="TreeGrafter"/>
</dbReference>
<dbReference type="PRINTS" id="PR00399">
    <property type="entry name" value="SYNAPTOTAGMN"/>
</dbReference>
<accession>A0A8D8IGQ7</accession>
<dbReference type="CDD" id="cd08688">
    <property type="entry name" value="C2_KIAA0528-like"/>
    <property type="match status" value="1"/>
</dbReference>
<name>A0A8D8IGQ7_CULPI</name>
<dbReference type="GO" id="GO:0090314">
    <property type="term" value="P:positive regulation of protein targeting to membrane"/>
    <property type="evidence" value="ECO:0007669"/>
    <property type="project" value="TreeGrafter"/>
</dbReference>
<dbReference type="EMBL" id="HBUE01352245">
    <property type="protein sequence ID" value="CAG6603921.1"/>
    <property type="molecule type" value="Transcribed_RNA"/>
</dbReference>
<evidence type="ECO:0000313" key="3">
    <source>
        <dbReference type="EMBL" id="CAG6551622.1"/>
    </source>
</evidence>
<dbReference type="GO" id="GO:0005544">
    <property type="term" value="F:calcium-dependent phospholipid binding"/>
    <property type="evidence" value="ECO:0007669"/>
    <property type="project" value="InterPro"/>
</dbReference>
<dbReference type="InterPro" id="IPR001565">
    <property type="entry name" value="Synaptotagmin"/>
</dbReference>
<dbReference type="EMBL" id="HBUE01352241">
    <property type="protein sequence ID" value="CAG6603918.1"/>
    <property type="molecule type" value="Transcribed_RNA"/>
</dbReference>
<dbReference type="GO" id="GO:0072659">
    <property type="term" value="P:protein localization to plasma membrane"/>
    <property type="evidence" value="ECO:0007669"/>
    <property type="project" value="TreeGrafter"/>
</dbReference>
<dbReference type="GO" id="GO:0065002">
    <property type="term" value="P:intracellular protein transmembrane transport"/>
    <property type="evidence" value="ECO:0007669"/>
    <property type="project" value="TreeGrafter"/>
</dbReference>
<dbReference type="Pfam" id="PF00168">
    <property type="entry name" value="C2"/>
    <property type="match status" value="1"/>
</dbReference>
<dbReference type="GO" id="GO:0010828">
    <property type="term" value="P:positive regulation of D-glucose transmembrane transport"/>
    <property type="evidence" value="ECO:0007669"/>
    <property type="project" value="TreeGrafter"/>
</dbReference>
<dbReference type="Gene3D" id="2.60.40.150">
    <property type="entry name" value="C2 domain"/>
    <property type="match status" value="1"/>
</dbReference>
<protein>
    <submittedName>
        <fullName evidence="3">C2 domain-containing protein 5</fullName>
    </submittedName>
</protein>
<proteinExistence type="predicted"/>
<dbReference type="GO" id="GO:0005886">
    <property type="term" value="C:plasma membrane"/>
    <property type="evidence" value="ECO:0007669"/>
    <property type="project" value="TreeGrafter"/>
</dbReference>
<dbReference type="SUPFAM" id="SSF49562">
    <property type="entry name" value="C2 domain (Calcium/lipid-binding domain, CaLB)"/>
    <property type="match status" value="1"/>
</dbReference>
<reference evidence="3" key="1">
    <citation type="submission" date="2021-05" db="EMBL/GenBank/DDBJ databases">
        <authorList>
            <person name="Alioto T."/>
            <person name="Alioto T."/>
            <person name="Gomez Garrido J."/>
        </authorList>
    </citation>
    <scope>NUCLEOTIDE SEQUENCE</scope>
</reference>
<evidence type="ECO:0000259" key="2">
    <source>
        <dbReference type="PROSITE" id="PS50004"/>
    </source>
</evidence>
<dbReference type="EMBL" id="HBUE01245135">
    <property type="protein sequence ID" value="CAG6551619.1"/>
    <property type="molecule type" value="Transcribed_RNA"/>
</dbReference>
<dbReference type="InterPro" id="IPR038983">
    <property type="entry name" value="C2CD5"/>
</dbReference>
<dbReference type="PROSITE" id="PS50004">
    <property type="entry name" value="C2"/>
    <property type="match status" value="1"/>
</dbReference>
<keyword evidence="1" id="KW-0677">Repeat</keyword>